<gene>
    <name evidence="3" type="ORF">SAMN06264855_11462</name>
</gene>
<evidence type="ECO:0000256" key="2">
    <source>
        <dbReference type="SAM" id="Phobius"/>
    </source>
</evidence>
<keyword evidence="2" id="KW-0472">Membrane</keyword>
<proteinExistence type="predicted"/>
<accession>A0A238X8Q4</accession>
<keyword evidence="2" id="KW-0812">Transmembrane</keyword>
<feature type="transmembrane region" description="Helical" evidence="2">
    <location>
        <begin position="179"/>
        <end position="200"/>
    </location>
</feature>
<dbReference type="Proteomes" id="UP000198397">
    <property type="component" value="Unassembled WGS sequence"/>
</dbReference>
<keyword evidence="2" id="KW-1133">Transmembrane helix</keyword>
<feature type="compositionally biased region" description="Basic and acidic residues" evidence="1">
    <location>
        <begin position="1"/>
        <end position="25"/>
    </location>
</feature>
<name>A0A238X8Q4_HALVU</name>
<evidence type="ECO:0000313" key="4">
    <source>
        <dbReference type="Proteomes" id="UP000198397"/>
    </source>
</evidence>
<dbReference type="RefSeq" id="WP_089385375.1">
    <property type="nucleotide sequence ID" value="NZ_FZNQ01000014.1"/>
</dbReference>
<organism evidence="3 4">
    <name type="scientific">Halorubrum vacuolatum</name>
    <name type="common">Natronobacterium vacuolatum</name>
    <dbReference type="NCBI Taxonomy" id="63740"/>
    <lineage>
        <taxon>Archaea</taxon>
        <taxon>Methanobacteriati</taxon>
        <taxon>Methanobacteriota</taxon>
        <taxon>Stenosarchaea group</taxon>
        <taxon>Halobacteria</taxon>
        <taxon>Halobacteriales</taxon>
        <taxon>Haloferacaceae</taxon>
        <taxon>Halorubrum</taxon>
    </lineage>
</organism>
<dbReference type="EMBL" id="FZNQ01000014">
    <property type="protein sequence ID" value="SNR54941.1"/>
    <property type="molecule type" value="Genomic_DNA"/>
</dbReference>
<reference evidence="3 4" key="1">
    <citation type="submission" date="2017-06" db="EMBL/GenBank/DDBJ databases">
        <authorList>
            <person name="Kim H.J."/>
            <person name="Triplett B.A."/>
        </authorList>
    </citation>
    <scope>NUCLEOTIDE SEQUENCE [LARGE SCALE GENOMIC DNA]</scope>
    <source>
        <strain evidence="3 4">DSM 8800</strain>
    </source>
</reference>
<keyword evidence="4" id="KW-1185">Reference proteome</keyword>
<feature type="region of interest" description="Disordered" evidence="1">
    <location>
        <begin position="139"/>
        <end position="161"/>
    </location>
</feature>
<feature type="compositionally biased region" description="Low complexity" evidence="1">
    <location>
        <begin position="26"/>
        <end position="36"/>
    </location>
</feature>
<dbReference type="AlphaFoldDB" id="A0A238X8Q4"/>
<evidence type="ECO:0000313" key="3">
    <source>
        <dbReference type="EMBL" id="SNR54941.1"/>
    </source>
</evidence>
<feature type="region of interest" description="Disordered" evidence="1">
    <location>
        <begin position="1"/>
        <end position="37"/>
    </location>
</feature>
<dbReference type="OrthoDB" id="328660at2157"/>
<sequence>MSEQPSREPPSDESAARERVVRGDDAGVNDAAAGNAVDDDVKRRLEQAYLNDEEDVLVVCAVRSAADGDEVHVDLRPPHGDVTHTERFTAPKHGSLAECTDLLAFLNAAGVSPLDLDALVGTRVPASFDPETGWRVDPAYVSPEGSTRPGGETEAGTAEHTRSARWERTVEWLRTYRDWLIVILVVGFELLLIVVLILLFA</sequence>
<evidence type="ECO:0000256" key="1">
    <source>
        <dbReference type="SAM" id="MobiDB-lite"/>
    </source>
</evidence>
<protein>
    <submittedName>
        <fullName evidence="3">Uncharacterized protein</fullName>
    </submittedName>
</protein>